<evidence type="ECO:0000256" key="1">
    <source>
        <dbReference type="SAM" id="Phobius"/>
    </source>
</evidence>
<dbReference type="Pfam" id="PF10302">
    <property type="entry name" value="Dsc3_N"/>
    <property type="match status" value="1"/>
</dbReference>
<evidence type="ECO:0000313" key="4">
    <source>
        <dbReference type="Proteomes" id="UP000053447"/>
    </source>
</evidence>
<proteinExistence type="predicted"/>
<dbReference type="GO" id="GO:0044695">
    <property type="term" value="C:Dsc E3 ubiquitin ligase complex"/>
    <property type="evidence" value="ECO:0007669"/>
    <property type="project" value="InterPro"/>
</dbReference>
<dbReference type="InterPro" id="IPR019413">
    <property type="entry name" value="Dsc3_ub-like_dom"/>
</dbReference>
<dbReference type="EMBL" id="LFWA01000019">
    <property type="protein sequence ID" value="KTW26044.1"/>
    <property type="molecule type" value="Genomic_DNA"/>
</dbReference>
<protein>
    <recommendedName>
        <fullName evidence="2">Ubiquitin-like domain-containing protein</fullName>
    </recommendedName>
</protein>
<keyword evidence="1" id="KW-0812">Transmembrane</keyword>
<dbReference type="eggNOG" id="ENOG502S7DP">
    <property type="taxonomic scope" value="Eukaryota"/>
</dbReference>
<keyword evidence="4" id="KW-1185">Reference proteome</keyword>
<dbReference type="CDD" id="cd17039">
    <property type="entry name" value="Ubl_ubiquitin_like"/>
    <property type="match status" value="1"/>
</dbReference>
<dbReference type="AlphaFoldDB" id="A0A0W4ZCD4"/>
<dbReference type="InterPro" id="IPR029071">
    <property type="entry name" value="Ubiquitin-like_domsf"/>
</dbReference>
<sequence length="229" mass="26143">MDSTGGPGPSFTKIQLIIRFSNGDEDIWLSIDKESTVRELKARLRELRPEVLSSRGIRLVYLGKILRNDAVLLEALKRRPSGRPEVLLHCSINDEMEVDADEERNIQHDLNITPLPLGFNRLREVGFSEREIALLREQFLLIHGRDSQNTDPNVASELEEEWINQTALENIGQEEEGAYEDIIIGASIGFLGGIIVLFFIWEPKIFSRRRQMAIIAGIMINLFFGFLRL</sequence>
<comment type="caution">
    <text evidence="3">The sequence shown here is derived from an EMBL/GenBank/DDBJ whole genome shotgun (WGS) entry which is preliminary data.</text>
</comment>
<dbReference type="PANTHER" id="PTHR28049:SF1">
    <property type="entry name" value="DSC E3 UBIQUITIN LIGASE COMPLEX SUBUNIT 3"/>
    <property type="match status" value="1"/>
</dbReference>
<gene>
    <name evidence="3" type="ORF">T551_03616</name>
</gene>
<dbReference type="GO" id="GO:0005783">
    <property type="term" value="C:endoplasmic reticulum"/>
    <property type="evidence" value="ECO:0007669"/>
    <property type="project" value="TreeGrafter"/>
</dbReference>
<dbReference type="STRING" id="1408657.A0A0W4ZCD4"/>
<dbReference type="InterPro" id="IPR045226">
    <property type="entry name" value="Dsc3"/>
</dbReference>
<feature type="transmembrane region" description="Helical" evidence="1">
    <location>
        <begin position="212"/>
        <end position="228"/>
    </location>
</feature>
<dbReference type="InterPro" id="IPR000626">
    <property type="entry name" value="Ubiquitin-like_dom"/>
</dbReference>
<keyword evidence="1" id="KW-0472">Membrane</keyword>
<dbReference type="Pfam" id="PF13373">
    <property type="entry name" value="Dsc3_C"/>
    <property type="match status" value="1"/>
</dbReference>
<feature type="domain" description="Ubiquitin-like" evidence="2">
    <location>
        <begin position="14"/>
        <end position="74"/>
    </location>
</feature>
<dbReference type="Gene3D" id="3.10.20.90">
    <property type="entry name" value="Phosphatidylinositol 3-kinase Catalytic Subunit, Chain A, domain 1"/>
    <property type="match status" value="1"/>
</dbReference>
<accession>A0A0W4ZCD4</accession>
<dbReference type="Proteomes" id="UP000053447">
    <property type="component" value="Unassembled WGS sequence"/>
</dbReference>
<dbReference type="SUPFAM" id="SSF54236">
    <property type="entry name" value="Ubiquitin-like"/>
    <property type="match status" value="1"/>
</dbReference>
<dbReference type="VEuPathDB" id="FungiDB:T551_03616"/>
<name>A0A0W4ZCD4_PNEJ7</name>
<feature type="transmembrane region" description="Helical" evidence="1">
    <location>
        <begin position="182"/>
        <end position="200"/>
    </location>
</feature>
<dbReference type="PROSITE" id="PS50053">
    <property type="entry name" value="UBIQUITIN_2"/>
    <property type="match status" value="1"/>
</dbReference>
<evidence type="ECO:0000259" key="2">
    <source>
        <dbReference type="PROSITE" id="PS50053"/>
    </source>
</evidence>
<dbReference type="InterPro" id="IPR025390">
    <property type="entry name" value="Dsc3_C"/>
</dbReference>
<dbReference type="PANTHER" id="PTHR28049">
    <property type="entry name" value="TRANSMEMBRANE PROTEIN YOR223W"/>
    <property type="match status" value="1"/>
</dbReference>
<keyword evidence="1" id="KW-1133">Transmembrane helix</keyword>
<dbReference type="GeneID" id="28942134"/>
<evidence type="ECO:0000313" key="3">
    <source>
        <dbReference type="EMBL" id="KTW26044.1"/>
    </source>
</evidence>
<dbReference type="OrthoDB" id="2556122at2759"/>
<reference evidence="4" key="1">
    <citation type="journal article" date="2016" name="Nat. Commun.">
        <title>Genome analysis of three Pneumocystis species reveals adaptation mechanisms to life exclusively in mammalian hosts.</title>
        <authorList>
            <person name="Ma L."/>
            <person name="Chen Z."/>
            <person name="Huang D.W."/>
            <person name="Kutty G."/>
            <person name="Ishihara M."/>
            <person name="Wang H."/>
            <person name="Abouelleil A."/>
            <person name="Bishop L."/>
            <person name="Davey E."/>
            <person name="Deng R."/>
            <person name="Deng X."/>
            <person name="Fan L."/>
            <person name="Fantoni G."/>
            <person name="Fitzgerald M."/>
            <person name="Gogineni E."/>
            <person name="Goldberg J.M."/>
            <person name="Handley G."/>
            <person name="Hu X."/>
            <person name="Huber C."/>
            <person name="Jiao X."/>
            <person name="Jones K."/>
            <person name="Levin J.Z."/>
            <person name="Liu Y."/>
            <person name="Macdonald P."/>
            <person name="Melnikov A."/>
            <person name="Raley C."/>
            <person name="Sassi M."/>
            <person name="Sherman B.T."/>
            <person name="Song X."/>
            <person name="Sykes S."/>
            <person name="Tran B."/>
            <person name="Walsh L."/>
            <person name="Xia Y."/>
            <person name="Yang J."/>
            <person name="Young S."/>
            <person name="Zeng Q."/>
            <person name="Zheng X."/>
            <person name="Stephens R."/>
            <person name="Nusbaum C."/>
            <person name="Birren B.W."/>
            <person name="Azadi P."/>
            <person name="Lempicki R.A."/>
            <person name="Cuomo C.A."/>
            <person name="Kovacs J.A."/>
        </authorList>
    </citation>
    <scope>NUCLEOTIDE SEQUENCE [LARGE SCALE GENOMIC DNA]</scope>
    <source>
        <strain evidence="4">RU7</strain>
    </source>
</reference>
<dbReference type="RefSeq" id="XP_018227889.1">
    <property type="nucleotide sequence ID" value="XM_018375879.1"/>
</dbReference>
<organism evidence="3 4">
    <name type="scientific">Pneumocystis jirovecii (strain RU7)</name>
    <name type="common">Human pneumocystis pneumonia agent</name>
    <dbReference type="NCBI Taxonomy" id="1408657"/>
    <lineage>
        <taxon>Eukaryota</taxon>
        <taxon>Fungi</taxon>
        <taxon>Dikarya</taxon>
        <taxon>Ascomycota</taxon>
        <taxon>Taphrinomycotina</taxon>
        <taxon>Pneumocystomycetes</taxon>
        <taxon>Pneumocystaceae</taxon>
        <taxon>Pneumocystis</taxon>
    </lineage>
</organism>